<evidence type="ECO:0000313" key="2">
    <source>
        <dbReference type="EMBL" id="CAB9527919.1"/>
    </source>
</evidence>
<keyword evidence="1" id="KW-0812">Transmembrane</keyword>
<protein>
    <submittedName>
        <fullName evidence="2">Uncharacterized protein</fullName>
    </submittedName>
</protein>
<feature type="transmembrane region" description="Helical" evidence="1">
    <location>
        <begin position="12"/>
        <end position="29"/>
    </location>
</feature>
<dbReference type="AlphaFoldDB" id="A0A9N8EXS6"/>
<evidence type="ECO:0000313" key="3">
    <source>
        <dbReference type="Proteomes" id="UP001153069"/>
    </source>
</evidence>
<keyword evidence="3" id="KW-1185">Reference proteome</keyword>
<name>A0A9N8EXS6_9STRA</name>
<dbReference type="EMBL" id="CAICTM010002102">
    <property type="protein sequence ID" value="CAB9527919.1"/>
    <property type="molecule type" value="Genomic_DNA"/>
</dbReference>
<feature type="transmembrane region" description="Helical" evidence="1">
    <location>
        <begin position="114"/>
        <end position="134"/>
    </location>
</feature>
<evidence type="ECO:0000256" key="1">
    <source>
        <dbReference type="SAM" id="Phobius"/>
    </source>
</evidence>
<gene>
    <name evidence="2" type="ORF">SEMRO_2104_G314721.1</name>
</gene>
<sequence length="155" mass="17059">MLPLLLIPSSKTEMISWFAVSGIEVLIVSLMSPSWMLSLMVATTIVSLLGRPFLSGRGRRRQSTRLNALHNTDTSPLCCSADGLFAAEATAGLQRLSHLLAHKWSKPYSVVHSFISARLSLVLVYAATMCLIGSRVSARKVSKRWDDRGALDLFR</sequence>
<organism evidence="2 3">
    <name type="scientific">Seminavis robusta</name>
    <dbReference type="NCBI Taxonomy" id="568900"/>
    <lineage>
        <taxon>Eukaryota</taxon>
        <taxon>Sar</taxon>
        <taxon>Stramenopiles</taxon>
        <taxon>Ochrophyta</taxon>
        <taxon>Bacillariophyta</taxon>
        <taxon>Bacillariophyceae</taxon>
        <taxon>Bacillariophycidae</taxon>
        <taxon>Naviculales</taxon>
        <taxon>Naviculaceae</taxon>
        <taxon>Seminavis</taxon>
    </lineage>
</organism>
<keyword evidence="1" id="KW-0472">Membrane</keyword>
<accession>A0A9N8EXS6</accession>
<keyword evidence="1" id="KW-1133">Transmembrane helix</keyword>
<proteinExistence type="predicted"/>
<reference evidence="2" key="1">
    <citation type="submission" date="2020-06" db="EMBL/GenBank/DDBJ databases">
        <authorList>
            <consortium name="Plant Systems Biology data submission"/>
        </authorList>
    </citation>
    <scope>NUCLEOTIDE SEQUENCE</scope>
    <source>
        <strain evidence="2">D6</strain>
    </source>
</reference>
<dbReference type="Proteomes" id="UP001153069">
    <property type="component" value="Unassembled WGS sequence"/>
</dbReference>
<comment type="caution">
    <text evidence="2">The sequence shown here is derived from an EMBL/GenBank/DDBJ whole genome shotgun (WGS) entry which is preliminary data.</text>
</comment>